<accession>A0AAE3TAE9</accession>
<dbReference type="SUPFAM" id="SSF46785">
    <property type="entry name" value="Winged helix' DNA-binding domain"/>
    <property type="match status" value="1"/>
</dbReference>
<dbReference type="SMART" id="SM00345">
    <property type="entry name" value="HTH_GNTR"/>
    <property type="match status" value="1"/>
</dbReference>
<dbReference type="Pfam" id="PF07702">
    <property type="entry name" value="UTRA"/>
    <property type="match status" value="1"/>
</dbReference>
<dbReference type="SMART" id="SM00866">
    <property type="entry name" value="UTRA"/>
    <property type="match status" value="1"/>
</dbReference>
<dbReference type="InterPro" id="IPR036390">
    <property type="entry name" value="WH_DNA-bd_sf"/>
</dbReference>
<evidence type="ECO:0000256" key="1">
    <source>
        <dbReference type="ARBA" id="ARBA00023015"/>
    </source>
</evidence>
<sequence length="242" mass="26671">MVDVSNWERARDWIMRNIASQALAAGDRLPPEAQIQREIGVGRHSLRRAVATLAAEGVLSVEQGRGTFVRETPRITYRIGARTRFKENLARQGVVPSRDMIDVDIVAAEPEVARALGLQPGAEVHRVLRRGYADARPLIPTCSFHPAGRFPDFGARRMAGESDSEIYAGHGIADYARRETALYARLPAKWEARLLEQPADQPVVVITKIDADPDGVPIGHSEAIWAAGRVRFELDHGSGRDV</sequence>
<dbReference type="Proteomes" id="UP001220964">
    <property type="component" value="Unassembled WGS sequence"/>
</dbReference>
<feature type="domain" description="HTH gntR-type" evidence="4">
    <location>
        <begin position="4"/>
        <end position="72"/>
    </location>
</feature>
<dbReference type="PANTHER" id="PTHR44846:SF1">
    <property type="entry name" value="MANNOSYL-D-GLYCERATE TRANSPORT_METABOLISM SYSTEM REPRESSOR MNGR-RELATED"/>
    <property type="match status" value="1"/>
</dbReference>
<dbReference type="InterPro" id="IPR012702">
    <property type="entry name" value="CP_lyase_PhnF"/>
</dbReference>
<gene>
    <name evidence="5" type="primary">phnF</name>
    <name evidence="5" type="ORF">P1J78_18745</name>
</gene>
<dbReference type="GO" id="GO:0045892">
    <property type="term" value="P:negative regulation of DNA-templated transcription"/>
    <property type="evidence" value="ECO:0007669"/>
    <property type="project" value="TreeGrafter"/>
</dbReference>
<dbReference type="InterPro" id="IPR028978">
    <property type="entry name" value="Chorismate_lyase_/UTRA_dom_sf"/>
</dbReference>
<dbReference type="PRINTS" id="PR00035">
    <property type="entry name" value="HTHGNTR"/>
</dbReference>
<dbReference type="RefSeq" id="WP_275568908.1">
    <property type="nucleotide sequence ID" value="NZ_JARGYC010000061.1"/>
</dbReference>
<name>A0AAE3TAE9_9RHOB</name>
<evidence type="ECO:0000259" key="4">
    <source>
        <dbReference type="PROSITE" id="PS50949"/>
    </source>
</evidence>
<dbReference type="PROSITE" id="PS50949">
    <property type="entry name" value="HTH_GNTR"/>
    <property type="match status" value="1"/>
</dbReference>
<dbReference type="InterPro" id="IPR050679">
    <property type="entry name" value="Bact_HTH_transcr_reg"/>
</dbReference>
<keyword evidence="3" id="KW-0804">Transcription</keyword>
<keyword evidence="2" id="KW-0238">DNA-binding</keyword>
<dbReference type="SUPFAM" id="SSF64288">
    <property type="entry name" value="Chorismate lyase-like"/>
    <property type="match status" value="1"/>
</dbReference>
<dbReference type="CDD" id="cd07377">
    <property type="entry name" value="WHTH_GntR"/>
    <property type="match status" value="1"/>
</dbReference>
<keyword evidence="1" id="KW-0805">Transcription regulation</keyword>
<evidence type="ECO:0000313" key="5">
    <source>
        <dbReference type="EMBL" id="MDF0602783.1"/>
    </source>
</evidence>
<dbReference type="Gene3D" id="1.10.10.10">
    <property type="entry name" value="Winged helix-like DNA-binding domain superfamily/Winged helix DNA-binding domain"/>
    <property type="match status" value="1"/>
</dbReference>
<dbReference type="GO" id="GO:0003700">
    <property type="term" value="F:DNA-binding transcription factor activity"/>
    <property type="evidence" value="ECO:0007669"/>
    <property type="project" value="InterPro"/>
</dbReference>
<protein>
    <submittedName>
        <fullName evidence="5">Phosphonate metabolism transcriptional regulator PhnF</fullName>
    </submittedName>
</protein>
<evidence type="ECO:0000256" key="3">
    <source>
        <dbReference type="ARBA" id="ARBA00023163"/>
    </source>
</evidence>
<dbReference type="GO" id="GO:0003677">
    <property type="term" value="F:DNA binding"/>
    <property type="evidence" value="ECO:0007669"/>
    <property type="project" value="UniProtKB-KW"/>
</dbReference>
<evidence type="ECO:0000313" key="6">
    <source>
        <dbReference type="Proteomes" id="UP001220964"/>
    </source>
</evidence>
<dbReference type="InterPro" id="IPR011663">
    <property type="entry name" value="UTRA"/>
</dbReference>
<dbReference type="Pfam" id="PF00392">
    <property type="entry name" value="GntR"/>
    <property type="match status" value="1"/>
</dbReference>
<proteinExistence type="predicted"/>
<comment type="caution">
    <text evidence="5">The sequence shown here is derived from an EMBL/GenBank/DDBJ whole genome shotgun (WGS) entry which is preliminary data.</text>
</comment>
<organism evidence="5 6">
    <name type="scientific">Psychromarinibacter sediminicola</name>
    <dbReference type="NCBI Taxonomy" id="3033385"/>
    <lineage>
        <taxon>Bacteria</taxon>
        <taxon>Pseudomonadati</taxon>
        <taxon>Pseudomonadota</taxon>
        <taxon>Alphaproteobacteria</taxon>
        <taxon>Rhodobacterales</taxon>
        <taxon>Paracoccaceae</taxon>
        <taxon>Psychromarinibacter</taxon>
    </lineage>
</organism>
<keyword evidence="6" id="KW-1185">Reference proteome</keyword>
<evidence type="ECO:0000256" key="2">
    <source>
        <dbReference type="ARBA" id="ARBA00023125"/>
    </source>
</evidence>
<dbReference type="NCBIfam" id="TIGR02325">
    <property type="entry name" value="C_P_lyase_phnF"/>
    <property type="match status" value="1"/>
</dbReference>
<dbReference type="InterPro" id="IPR036388">
    <property type="entry name" value="WH-like_DNA-bd_sf"/>
</dbReference>
<dbReference type="InterPro" id="IPR000524">
    <property type="entry name" value="Tscrpt_reg_HTH_GntR"/>
</dbReference>
<dbReference type="PANTHER" id="PTHR44846">
    <property type="entry name" value="MANNOSYL-D-GLYCERATE TRANSPORT/METABOLISM SYSTEM REPRESSOR MNGR-RELATED"/>
    <property type="match status" value="1"/>
</dbReference>
<dbReference type="EMBL" id="JARGYC010000061">
    <property type="protein sequence ID" value="MDF0602783.1"/>
    <property type="molecule type" value="Genomic_DNA"/>
</dbReference>
<dbReference type="AlphaFoldDB" id="A0AAE3TAE9"/>
<dbReference type="Gene3D" id="3.40.1410.10">
    <property type="entry name" value="Chorismate lyase-like"/>
    <property type="match status" value="1"/>
</dbReference>
<reference evidence="5" key="1">
    <citation type="submission" date="2023-03" db="EMBL/GenBank/DDBJ databases">
        <title>Multiphase analysis and comparison of six strains from genera Psychromarinibacter, Lutimaribacter, and Maritimibacter, including a novel species: Psychromarinibacter sediminicola sp. nov.</title>
        <authorList>
            <person name="Wang Y.-H."/>
            <person name="Ye M.-Q."/>
            <person name="Du Z.-J."/>
        </authorList>
    </citation>
    <scope>NUCLEOTIDE SEQUENCE</scope>
    <source>
        <strain evidence="5">C21-152</strain>
    </source>
</reference>